<dbReference type="OrthoDB" id="1986024at2"/>
<keyword evidence="2" id="KW-1185">Reference proteome</keyword>
<proteinExistence type="predicted"/>
<organism evidence="1 2">
    <name type="scientific">Flavobacterium aurantiibacter</name>
    <dbReference type="NCBI Taxonomy" id="2023067"/>
    <lineage>
        <taxon>Bacteria</taxon>
        <taxon>Pseudomonadati</taxon>
        <taxon>Bacteroidota</taxon>
        <taxon>Flavobacteriia</taxon>
        <taxon>Flavobacteriales</taxon>
        <taxon>Flavobacteriaceae</taxon>
        <taxon>Flavobacterium</taxon>
    </lineage>
</organism>
<comment type="caution">
    <text evidence="1">The sequence shown here is derived from an EMBL/GenBank/DDBJ whole genome shotgun (WGS) entry which is preliminary data.</text>
</comment>
<sequence length="105" mass="12378">MNELIEKIKALAESQEQLAQLAVLQYQPIVANYIAEHCTDSNKIAYTLDFMLDFCFDEQMLTLYRKLCRHLYSFDPNAAVDYIAAYRERWDEEGKQFGNNKKEEI</sequence>
<reference evidence="1 2" key="1">
    <citation type="submission" date="2017-07" db="EMBL/GenBank/DDBJ databases">
        <title>Flavobacterium cyanobacteriorum sp. nov., isolated from cyanobacterial aggregates in a eutrophic lake.</title>
        <authorList>
            <person name="Cai H."/>
        </authorList>
    </citation>
    <scope>NUCLEOTIDE SEQUENCE [LARGE SCALE GENOMIC DNA]</scope>
    <source>
        <strain evidence="1 2">TH167</strain>
    </source>
</reference>
<evidence type="ECO:0000313" key="2">
    <source>
        <dbReference type="Proteomes" id="UP000216035"/>
    </source>
</evidence>
<dbReference type="EMBL" id="NOXX01000213">
    <property type="protein sequence ID" value="OYQ42527.1"/>
    <property type="molecule type" value="Genomic_DNA"/>
</dbReference>
<protein>
    <submittedName>
        <fullName evidence="1">Uncharacterized protein</fullName>
    </submittedName>
</protein>
<gene>
    <name evidence="1" type="ORF">CHX27_11915</name>
</gene>
<dbReference type="AlphaFoldDB" id="A0A255ZLT7"/>
<dbReference type="RefSeq" id="WP_094487000.1">
    <property type="nucleotide sequence ID" value="NZ_NOXX01000213.1"/>
</dbReference>
<dbReference type="Proteomes" id="UP000216035">
    <property type="component" value="Unassembled WGS sequence"/>
</dbReference>
<name>A0A255ZLT7_9FLAO</name>
<accession>A0A255ZLT7</accession>
<evidence type="ECO:0000313" key="1">
    <source>
        <dbReference type="EMBL" id="OYQ42527.1"/>
    </source>
</evidence>